<keyword evidence="4" id="KW-0732">Signal</keyword>
<dbReference type="PANTHER" id="PTHR20961:SF148">
    <property type="entry name" value="EGF DOMAIN-SPECIFIC O-LINKED N-ACETYLGLUCOSAMINE TRANSFERASE"/>
    <property type="match status" value="1"/>
</dbReference>
<protein>
    <recommendedName>
        <fullName evidence="7">EGF domain-specific O-linked N-acetylglucosamine transferase</fullName>
        <ecNumber evidence="1">2.4.1.255</ecNumber>
    </recommendedName>
    <alternativeName>
        <fullName evidence="8">Extracellular O-linked N-acetylglucosamine transferase</fullName>
    </alternativeName>
</protein>
<dbReference type="EC" id="2.4.1.255" evidence="1"/>
<evidence type="ECO:0000313" key="12">
    <source>
        <dbReference type="EMBL" id="KAL2279305.1"/>
    </source>
</evidence>
<keyword evidence="3" id="KW-0808">Transferase</keyword>
<name>A0ABR4EA30_9PEZI</name>
<dbReference type="EMBL" id="JBAWTH010000077">
    <property type="protein sequence ID" value="KAL2279305.1"/>
    <property type="molecule type" value="Genomic_DNA"/>
</dbReference>
<dbReference type="Proteomes" id="UP001600888">
    <property type="component" value="Unassembled WGS sequence"/>
</dbReference>
<dbReference type="InterPro" id="IPR049625">
    <property type="entry name" value="Glyco_transf_61_cat"/>
</dbReference>
<keyword evidence="2" id="KW-0328">Glycosyltransferase</keyword>
<evidence type="ECO:0000256" key="1">
    <source>
        <dbReference type="ARBA" id="ARBA00011970"/>
    </source>
</evidence>
<comment type="caution">
    <text evidence="12">The sequence shown here is derived from an EMBL/GenBank/DDBJ whole genome shotgun (WGS) entry which is preliminary data.</text>
</comment>
<evidence type="ECO:0000256" key="9">
    <source>
        <dbReference type="ARBA" id="ARBA00048317"/>
    </source>
</evidence>
<evidence type="ECO:0000256" key="6">
    <source>
        <dbReference type="ARBA" id="ARBA00023180"/>
    </source>
</evidence>
<proteinExistence type="predicted"/>
<organism evidence="12 13">
    <name type="scientific">Diaporthe vaccinii</name>
    <dbReference type="NCBI Taxonomy" id="105482"/>
    <lineage>
        <taxon>Eukaryota</taxon>
        <taxon>Fungi</taxon>
        <taxon>Dikarya</taxon>
        <taxon>Ascomycota</taxon>
        <taxon>Pezizomycotina</taxon>
        <taxon>Sordariomycetes</taxon>
        <taxon>Sordariomycetidae</taxon>
        <taxon>Diaporthales</taxon>
        <taxon>Diaporthaceae</taxon>
        <taxon>Diaporthe</taxon>
        <taxon>Diaporthe eres species complex</taxon>
    </lineage>
</organism>
<keyword evidence="6" id="KW-0325">Glycoprotein</keyword>
<comment type="catalytic activity">
    <reaction evidence="9">
        <text>L-seryl-[protein] + UDP-N-acetyl-alpha-D-glucosamine = 3-O-(N-acetyl-beta-D-glucosaminyl)-L-seryl-[protein] + UDP + H(+)</text>
        <dbReference type="Rhea" id="RHEA:48904"/>
        <dbReference type="Rhea" id="RHEA-COMP:9863"/>
        <dbReference type="Rhea" id="RHEA-COMP:12251"/>
        <dbReference type="ChEBI" id="CHEBI:15378"/>
        <dbReference type="ChEBI" id="CHEBI:29999"/>
        <dbReference type="ChEBI" id="CHEBI:57705"/>
        <dbReference type="ChEBI" id="CHEBI:58223"/>
        <dbReference type="ChEBI" id="CHEBI:90838"/>
        <dbReference type="EC" id="2.4.1.255"/>
    </reaction>
</comment>
<dbReference type="PANTHER" id="PTHR20961">
    <property type="entry name" value="GLYCOSYLTRANSFERASE"/>
    <property type="match status" value="1"/>
</dbReference>
<evidence type="ECO:0000256" key="8">
    <source>
        <dbReference type="ARBA" id="ARBA00042574"/>
    </source>
</evidence>
<accession>A0ABR4EA30</accession>
<evidence type="ECO:0000259" key="11">
    <source>
        <dbReference type="Pfam" id="PF04577"/>
    </source>
</evidence>
<evidence type="ECO:0000256" key="2">
    <source>
        <dbReference type="ARBA" id="ARBA00022676"/>
    </source>
</evidence>
<evidence type="ECO:0000256" key="10">
    <source>
        <dbReference type="ARBA" id="ARBA00049432"/>
    </source>
</evidence>
<evidence type="ECO:0000256" key="5">
    <source>
        <dbReference type="ARBA" id="ARBA00022824"/>
    </source>
</evidence>
<feature type="domain" description="Glycosyltransferase 61 catalytic" evidence="11">
    <location>
        <begin position="146"/>
        <end position="222"/>
    </location>
</feature>
<evidence type="ECO:0000313" key="13">
    <source>
        <dbReference type="Proteomes" id="UP001600888"/>
    </source>
</evidence>
<keyword evidence="13" id="KW-1185">Reference proteome</keyword>
<sequence length="303" mass="33329">MNEIMAIMITLDVLSMTPDPTSTRGAALFSPEDIANTQVVILDEHPDGPLFDLFSMFSTKKPLRVDEWIASTEADVDGEGGAVPVGSVILPLAGAANNLWADFINLECEHNEMLRVFVHRVFDLLGIPRRRPATPSSPTFTAPRLNVTLIHRRSSRKLMGLDSFLLGTARARFAEEANLHPVDFAELTLREQIQVSRDSDVLVGMHGAGLTQAMFMGEGRGAVVEIQPDRMCYKGFENLVRMGGRAYIAAGANKIVGNCYESGREDGQLEMMSDGGTINSVPTSRCYSVRDQYHVRPFGPFRP</sequence>
<keyword evidence="5" id="KW-0256">Endoplasmic reticulum</keyword>
<evidence type="ECO:0000256" key="7">
    <source>
        <dbReference type="ARBA" id="ARBA00040944"/>
    </source>
</evidence>
<gene>
    <name evidence="12" type="ORF">FJTKL_13512</name>
</gene>
<dbReference type="Pfam" id="PF04577">
    <property type="entry name" value="Glyco_transf_61"/>
    <property type="match status" value="1"/>
</dbReference>
<reference evidence="12 13" key="1">
    <citation type="submission" date="2024-03" db="EMBL/GenBank/DDBJ databases">
        <title>A high-quality draft genome sequence of Diaporthe vaccinii, a causative agent of upright dieback and viscid rot disease in cranberry plants.</title>
        <authorList>
            <person name="Sarrasin M."/>
            <person name="Lang B.F."/>
            <person name="Burger G."/>
        </authorList>
    </citation>
    <scope>NUCLEOTIDE SEQUENCE [LARGE SCALE GENOMIC DNA]</scope>
    <source>
        <strain evidence="12 13">IS7</strain>
    </source>
</reference>
<comment type="catalytic activity">
    <reaction evidence="10">
        <text>L-threonyl-[protein] + UDP-N-acetyl-alpha-D-glucosamine = 3-O-(N-acetyl-beta-D-glucosaminyl)-L-threonyl-[protein] + UDP + H(+)</text>
        <dbReference type="Rhea" id="RHEA:48908"/>
        <dbReference type="Rhea" id="RHEA-COMP:11060"/>
        <dbReference type="Rhea" id="RHEA-COMP:12252"/>
        <dbReference type="ChEBI" id="CHEBI:15378"/>
        <dbReference type="ChEBI" id="CHEBI:30013"/>
        <dbReference type="ChEBI" id="CHEBI:57705"/>
        <dbReference type="ChEBI" id="CHEBI:58223"/>
        <dbReference type="ChEBI" id="CHEBI:90840"/>
        <dbReference type="EC" id="2.4.1.255"/>
    </reaction>
</comment>
<evidence type="ECO:0000256" key="4">
    <source>
        <dbReference type="ARBA" id="ARBA00022729"/>
    </source>
</evidence>
<evidence type="ECO:0000256" key="3">
    <source>
        <dbReference type="ARBA" id="ARBA00022679"/>
    </source>
</evidence>
<dbReference type="InterPro" id="IPR007657">
    <property type="entry name" value="Glycosyltransferase_61"/>
</dbReference>